<dbReference type="Proteomes" id="UP001597375">
    <property type="component" value="Unassembled WGS sequence"/>
</dbReference>
<dbReference type="Gene3D" id="3.40.1390.30">
    <property type="entry name" value="NIF3 (NGG1p interacting factor 3)-like"/>
    <property type="match status" value="2"/>
</dbReference>
<comment type="caution">
    <text evidence="3">The sequence shown here is derived from an EMBL/GenBank/DDBJ whole genome shotgun (WGS) entry which is preliminary data.</text>
</comment>
<evidence type="ECO:0000313" key="3">
    <source>
        <dbReference type="EMBL" id="MFD2255290.1"/>
    </source>
</evidence>
<protein>
    <submittedName>
        <fullName evidence="3">Nif3-like dinuclear metal center hexameric protein</fullName>
    </submittedName>
</protein>
<accession>A0ABW5D3H5</accession>
<evidence type="ECO:0000256" key="2">
    <source>
        <dbReference type="ARBA" id="ARBA00022723"/>
    </source>
</evidence>
<dbReference type="RefSeq" id="WP_386817949.1">
    <property type="nucleotide sequence ID" value="NZ_JBHUIT010000001.1"/>
</dbReference>
<dbReference type="InterPro" id="IPR002678">
    <property type="entry name" value="DUF34/NIF3"/>
</dbReference>
<dbReference type="SUPFAM" id="SSF102705">
    <property type="entry name" value="NIF3 (NGG1p interacting factor 3)-like"/>
    <property type="match status" value="1"/>
</dbReference>
<gene>
    <name evidence="3" type="ORF">ACFSSA_01255</name>
</gene>
<dbReference type="PANTHER" id="PTHR13799">
    <property type="entry name" value="NGG1 INTERACTING FACTOR 3"/>
    <property type="match status" value="1"/>
</dbReference>
<organism evidence="3 4">
    <name type="scientific">Luteolibacter algae</name>
    <dbReference type="NCBI Taxonomy" id="454151"/>
    <lineage>
        <taxon>Bacteria</taxon>
        <taxon>Pseudomonadati</taxon>
        <taxon>Verrucomicrobiota</taxon>
        <taxon>Verrucomicrobiia</taxon>
        <taxon>Verrucomicrobiales</taxon>
        <taxon>Verrucomicrobiaceae</taxon>
        <taxon>Luteolibacter</taxon>
    </lineage>
</organism>
<dbReference type="InterPro" id="IPR036069">
    <property type="entry name" value="DUF34/NIF3_sf"/>
</dbReference>
<keyword evidence="2" id="KW-0479">Metal-binding</keyword>
<sequence>MAILSEIVGFLDAELRTSEIQDYPGALNGLQLQNSGRITKVISAVDASLAVIEEAAKTPGALLLVHHGLFWQGAQPITGPRFGKIKAAINADLAIYSTHLPLDMHPTFGNNILLAKAIGLREVRTVLHKKGWPTGVCGVWDRSSAELKAAVAGAVGREIVICESSREIIREVVVITGGAASEVAAVADLGVDAFVTGEGSHWTYVEAEDRDLTLLYAGHYATETFGVRELGAILADRFGLPGEFIDRIGGL</sequence>
<comment type="similarity">
    <text evidence="1">Belongs to the GTP cyclohydrolase I type 2/NIF3 family.</text>
</comment>
<evidence type="ECO:0000313" key="4">
    <source>
        <dbReference type="Proteomes" id="UP001597375"/>
    </source>
</evidence>
<dbReference type="Pfam" id="PF01784">
    <property type="entry name" value="DUF34_NIF3"/>
    <property type="match status" value="1"/>
</dbReference>
<dbReference type="PANTHER" id="PTHR13799:SF14">
    <property type="entry name" value="GTP CYCLOHYDROLASE 1 TYPE 2 HOMOLOG"/>
    <property type="match status" value="1"/>
</dbReference>
<dbReference type="NCBIfam" id="TIGR00486">
    <property type="entry name" value="YbgI_SA1388"/>
    <property type="match status" value="1"/>
</dbReference>
<reference evidence="4" key="1">
    <citation type="journal article" date="2019" name="Int. J. Syst. Evol. Microbiol.">
        <title>The Global Catalogue of Microorganisms (GCM) 10K type strain sequencing project: providing services to taxonomists for standard genome sequencing and annotation.</title>
        <authorList>
            <consortium name="The Broad Institute Genomics Platform"/>
            <consortium name="The Broad Institute Genome Sequencing Center for Infectious Disease"/>
            <person name="Wu L."/>
            <person name="Ma J."/>
        </authorList>
    </citation>
    <scope>NUCLEOTIDE SEQUENCE [LARGE SCALE GENOMIC DNA]</scope>
    <source>
        <strain evidence="4">CGMCC 4.7106</strain>
    </source>
</reference>
<proteinExistence type="inferred from homology"/>
<name>A0ABW5D3H5_9BACT</name>
<evidence type="ECO:0000256" key="1">
    <source>
        <dbReference type="ARBA" id="ARBA00006964"/>
    </source>
</evidence>
<keyword evidence="4" id="KW-1185">Reference proteome</keyword>
<dbReference type="EMBL" id="JBHUIT010000001">
    <property type="protein sequence ID" value="MFD2255290.1"/>
    <property type="molecule type" value="Genomic_DNA"/>
</dbReference>